<dbReference type="STRING" id="530564.Psta_3778"/>
<dbReference type="SMART" id="SM00228">
    <property type="entry name" value="PDZ"/>
    <property type="match status" value="1"/>
</dbReference>
<proteinExistence type="inferred from homology"/>
<dbReference type="GO" id="GO:0006508">
    <property type="term" value="P:proteolysis"/>
    <property type="evidence" value="ECO:0007669"/>
    <property type="project" value="UniProtKB-KW"/>
</dbReference>
<dbReference type="AlphaFoldDB" id="D2R068"/>
<dbReference type="SUPFAM" id="SSF48452">
    <property type="entry name" value="TPR-like"/>
    <property type="match status" value="1"/>
</dbReference>
<evidence type="ECO:0000256" key="5">
    <source>
        <dbReference type="RuleBase" id="RU004404"/>
    </source>
</evidence>
<dbReference type="SUPFAM" id="SSF52096">
    <property type="entry name" value="ClpP/crotonase"/>
    <property type="match status" value="1"/>
</dbReference>
<dbReference type="GO" id="GO:0030288">
    <property type="term" value="C:outer membrane-bounded periplasmic space"/>
    <property type="evidence" value="ECO:0007669"/>
    <property type="project" value="TreeGrafter"/>
</dbReference>
<dbReference type="InterPro" id="IPR029045">
    <property type="entry name" value="ClpP/crotonase-like_dom_sf"/>
</dbReference>
<dbReference type="PANTHER" id="PTHR32060">
    <property type="entry name" value="TAIL-SPECIFIC PROTEASE"/>
    <property type="match status" value="1"/>
</dbReference>
<dbReference type="OrthoDB" id="9812068at2"/>
<dbReference type="Pfam" id="PF03572">
    <property type="entry name" value="Peptidase_S41"/>
    <property type="match status" value="1"/>
</dbReference>
<dbReference type="Pfam" id="PF17820">
    <property type="entry name" value="PDZ_6"/>
    <property type="match status" value="1"/>
</dbReference>
<dbReference type="Gene3D" id="3.30.750.44">
    <property type="match status" value="1"/>
</dbReference>
<dbReference type="EMBL" id="CP001848">
    <property type="protein sequence ID" value="ADB18433.1"/>
    <property type="molecule type" value="Genomic_DNA"/>
</dbReference>
<keyword evidence="4 5" id="KW-0720">Serine protease</keyword>
<dbReference type="SUPFAM" id="SSF50156">
    <property type="entry name" value="PDZ domain-like"/>
    <property type="match status" value="1"/>
</dbReference>
<name>D2R068_PIRSD</name>
<dbReference type="InterPro" id="IPR011990">
    <property type="entry name" value="TPR-like_helical_dom_sf"/>
</dbReference>
<keyword evidence="8" id="KW-1185">Reference proteome</keyword>
<evidence type="ECO:0000256" key="3">
    <source>
        <dbReference type="ARBA" id="ARBA00022801"/>
    </source>
</evidence>
<evidence type="ECO:0000256" key="1">
    <source>
        <dbReference type="ARBA" id="ARBA00009179"/>
    </source>
</evidence>
<evidence type="ECO:0000313" key="8">
    <source>
        <dbReference type="Proteomes" id="UP000001887"/>
    </source>
</evidence>
<protein>
    <submittedName>
        <fullName evidence="7">Carboxyl-terminal protease</fullName>
        <ecNumber evidence="7">3.4.21.102</ecNumber>
    </submittedName>
</protein>
<dbReference type="EC" id="3.4.21.102" evidence="7"/>
<evidence type="ECO:0000256" key="2">
    <source>
        <dbReference type="ARBA" id="ARBA00022670"/>
    </source>
</evidence>
<dbReference type="NCBIfam" id="TIGR00225">
    <property type="entry name" value="prc"/>
    <property type="match status" value="1"/>
</dbReference>
<keyword evidence="2 5" id="KW-0645">Protease</keyword>
<feature type="domain" description="PDZ" evidence="6">
    <location>
        <begin position="272"/>
        <end position="346"/>
    </location>
</feature>
<dbReference type="InterPro" id="IPR005151">
    <property type="entry name" value="Tail-specific_protease"/>
</dbReference>
<dbReference type="PANTHER" id="PTHR32060:SF30">
    <property type="entry name" value="CARBOXY-TERMINAL PROCESSING PROTEASE CTPA"/>
    <property type="match status" value="1"/>
</dbReference>
<reference evidence="7 8" key="1">
    <citation type="journal article" date="2009" name="Stand. Genomic Sci.">
        <title>Complete genome sequence of Pirellula staleyi type strain (ATCC 27377).</title>
        <authorList>
            <person name="Clum A."/>
            <person name="Tindall B.J."/>
            <person name="Sikorski J."/>
            <person name="Ivanova N."/>
            <person name="Mavrommatis K."/>
            <person name="Lucas S."/>
            <person name="Glavina del Rio T."/>
            <person name="Nolan M."/>
            <person name="Chen F."/>
            <person name="Tice H."/>
            <person name="Pitluck S."/>
            <person name="Cheng J.F."/>
            <person name="Chertkov O."/>
            <person name="Brettin T."/>
            <person name="Han C."/>
            <person name="Detter J.C."/>
            <person name="Kuske C."/>
            <person name="Bruce D."/>
            <person name="Goodwin L."/>
            <person name="Ovchinikova G."/>
            <person name="Pati A."/>
            <person name="Mikhailova N."/>
            <person name="Chen A."/>
            <person name="Palaniappan K."/>
            <person name="Land M."/>
            <person name="Hauser L."/>
            <person name="Chang Y.J."/>
            <person name="Jeffries C.D."/>
            <person name="Chain P."/>
            <person name="Rohde M."/>
            <person name="Goker M."/>
            <person name="Bristow J."/>
            <person name="Eisen J.A."/>
            <person name="Markowitz V."/>
            <person name="Hugenholtz P."/>
            <person name="Kyrpides N.C."/>
            <person name="Klenk H.P."/>
            <person name="Lapidus A."/>
        </authorList>
    </citation>
    <scope>NUCLEOTIDE SEQUENCE [LARGE SCALE GENOMIC DNA]</scope>
    <source>
        <strain evidence="8">ATCC 27377 / DSM 6068 / ICPB 4128</strain>
    </source>
</reference>
<dbReference type="InterPro" id="IPR001478">
    <property type="entry name" value="PDZ"/>
</dbReference>
<dbReference type="eggNOG" id="COG0793">
    <property type="taxonomic scope" value="Bacteria"/>
</dbReference>
<evidence type="ECO:0000256" key="4">
    <source>
        <dbReference type="ARBA" id="ARBA00022825"/>
    </source>
</evidence>
<sequence length="573" mass="62341" precursor="true">MKRREPASLRDLSLASVRQSFATSRWAFATARWALLSLATTASLLATFSAPQVAYAQAPLAGAPVATSVDDVARVLEQGAVLERDRRWAEAMNHYESALKLHPGRPDLVEKLSLARAHYDVSRRYSDASFTGAIRTFTERDSLAVLEEVLEKVHLHYVTPPNWQQVLTSGSLNLEVALTEPDFLKHNNQNLTAEQRDWLSAESRRLASAAPIQDRKQLLTAIAALAEASERRTGVAASAVVMEYTSGATAMLDEYSSFLTGQQMDEVFSQIEGNFVGLGVELKTEPQGLLIINVIPGGPAEQGGIRPQDRIVEVDQYTTQNATPDQLADLLRGAEGSMVRVVLQAPDMRLRELKLTRKRVEVPSVDEIKMLDTDRGVGYFRITSFQKTTSRDVDAALWKLHDQGMRSLVIDLRGNPGGLLKASVDVADKFVMDGLIVATRGRSAREDFDHKGQVVGTWRVPLVLLIDGDSASASEILAGAIRDHRRGTVVGETSYGKGSVQGIFPLASANVGVRLTTAKWYTPSGQAISGQGVQPDITVRTTAKPANGKLLPISEDAMLRAALQVARSQAKAP</sequence>
<dbReference type="InterPro" id="IPR041489">
    <property type="entry name" value="PDZ_6"/>
</dbReference>
<accession>D2R068</accession>
<comment type="similarity">
    <text evidence="1 5">Belongs to the peptidase S41A family.</text>
</comment>
<dbReference type="CDD" id="cd07560">
    <property type="entry name" value="Peptidase_S41_CPP"/>
    <property type="match status" value="1"/>
</dbReference>
<evidence type="ECO:0000313" key="7">
    <source>
        <dbReference type="EMBL" id="ADB18433.1"/>
    </source>
</evidence>
<keyword evidence="3 5" id="KW-0378">Hydrolase</keyword>
<dbReference type="Gene3D" id="2.30.42.10">
    <property type="match status" value="1"/>
</dbReference>
<dbReference type="InterPro" id="IPR036034">
    <property type="entry name" value="PDZ_sf"/>
</dbReference>
<dbReference type="InterPro" id="IPR004447">
    <property type="entry name" value="Peptidase_S41A"/>
</dbReference>
<dbReference type="GO" id="GO:0004252">
    <property type="term" value="F:serine-type endopeptidase activity"/>
    <property type="evidence" value="ECO:0007669"/>
    <property type="project" value="UniProtKB-EC"/>
</dbReference>
<dbReference type="KEGG" id="psl:Psta_3778"/>
<dbReference type="Proteomes" id="UP000001887">
    <property type="component" value="Chromosome"/>
</dbReference>
<dbReference type="GO" id="GO:0007165">
    <property type="term" value="P:signal transduction"/>
    <property type="evidence" value="ECO:0007669"/>
    <property type="project" value="TreeGrafter"/>
</dbReference>
<dbReference type="CDD" id="cd06782">
    <property type="entry name" value="cpPDZ_CPP-like"/>
    <property type="match status" value="1"/>
</dbReference>
<dbReference type="HOGENOM" id="CLU_479722_0_0_0"/>
<gene>
    <name evidence="7" type="ordered locus">Psta_3778</name>
</gene>
<dbReference type="SMART" id="SM00245">
    <property type="entry name" value="TSPc"/>
    <property type="match status" value="1"/>
</dbReference>
<dbReference type="Gene3D" id="3.90.226.10">
    <property type="entry name" value="2-enoyl-CoA Hydratase, Chain A, domain 1"/>
    <property type="match status" value="1"/>
</dbReference>
<organism evidence="7 8">
    <name type="scientific">Pirellula staleyi (strain ATCC 27377 / DSM 6068 / ICPB 4128)</name>
    <name type="common">Pirella staleyi</name>
    <dbReference type="NCBI Taxonomy" id="530564"/>
    <lineage>
        <taxon>Bacteria</taxon>
        <taxon>Pseudomonadati</taxon>
        <taxon>Planctomycetota</taxon>
        <taxon>Planctomycetia</taxon>
        <taxon>Pirellulales</taxon>
        <taxon>Pirellulaceae</taxon>
        <taxon>Pirellula</taxon>
    </lineage>
</organism>
<dbReference type="PROSITE" id="PS50106">
    <property type="entry name" value="PDZ"/>
    <property type="match status" value="1"/>
</dbReference>
<evidence type="ECO:0000259" key="6">
    <source>
        <dbReference type="PROSITE" id="PS50106"/>
    </source>
</evidence>